<dbReference type="AlphaFoldDB" id="A0A916YSR9"/>
<feature type="chain" id="PRO_5037196293" description="DUF5723 domain-containing protein" evidence="1">
    <location>
        <begin position="17"/>
        <end position="524"/>
    </location>
</feature>
<dbReference type="EMBL" id="BMKK01000004">
    <property type="protein sequence ID" value="GGD59474.1"/>
    <property type="molecule type" value="Genomic_DNA"/>
</dbReference>
<evidence type="ECO:0000259" key="2">
    <source>
        <dbReference type="Pfam" id="PF18990"/>
    </source>
</evidence>
<keyword evidence="4" id="KW-1185">Reference proteome</keyword>
<gene>
    <name evidence="3" type="ORF">GCM10011514_24310</name>
</gene>
<proteinExistence type="predicted"/>
<accession>A0A916YSR9</accession>
<reference evidence="3" key="2">
    <citation type="submission" date="2020-09" db="EMBL/GenBank/DDBJ databases">
        <authorList>
            <person name="Sun Q."/>
            <person name="Zhou Y."/>
        </authorList>
    </citation>
    <scope>NUCLEOTIDE SEQUENCE</scope>
    <source>
        <strain evidence="3">CGMCC 1.15958</strain>
    </source>
</reference>
<name>A0A916YSR9_9BACT</name>
<feature type="domain" description="DUF5723" evidence="2">
    <location>
        <begin position="37"/>
        <end position="459"/>
    </location>
</feature>
<feature type="signal peptide" evidence="1">
    <location>
        <begin position="1"/>
        <end position="16"/>
    </location>
</feature>
<protein>
    <recommendedName>
        <fullName evidence="2">DUF5723 domain-containing protein</fullName>
    </recommendedName>
</protein>
<dbReference type="RefSeq" id="WP_188766354.1">
    <property type="nucleotide sequence ID" value="NZ_BMKK01000004.1"/>
</dbReference>
<dbReference type="Proteomes" id="UP000609064">
    <property type="component" value="Unassembled WGS sequence"/>
</dbReference>
<dbReference type="InterPro" id="IPR043781">
    <property type="entry name" value="DUF5723"/>
</dbReference>
<sequence>MRILFCLFFITYTSFAQQWLGISTSNFAGTYSLAANPANVADSRYKFFLNVVGGNVDFINNYAAWAAPYSFIGLSTNTVPDRYRASNGLPGFRPSYIEEAREKPNSVAFAAADVKGPSMIYTFEKAKFAVGFTSRVRMLTNLSNTTSDVAHIMVNGTLIQDLYGTTQDNNHLVMNLNGYTEMGLTLGAVIREQDQDFFKVGLTVKRVNGLLNIHYLADNLDFTVDANAIRANRQDVFFRTAVGTYGTTTGDAIRSASFSTDWLFGNLAAGSGYGFDIGAVYEFRPEFDKYDVKVNGKWRMDGTKNKYLYRIGVALIDVGSINYNNSNYVNVTQVAKTNVLIKPGTFNKIDSPDRLYHQMNNAFSINEADYQHSFVAALPMALSTNFDYKVSEKIYLNASWIQSLRNPEKMGMNQPSMLAITPRYESKRFDVAVPISLQNGYRNLTFGLAGRVGPFFLGSENLAGIVNIGNPRGISAYMGLFLPIFRKLPDAPNGCYVEEKTTLRHEIRNILNKRSQKRRWKRIR</sequence>
<evidence type="ECO:0000256" key="1">
    <source>
        <dbReference type="SAM" id="SignalP"/>
    </source>
</evidence>
<dbReference type="Pfam" id="PF18990">
    <property type="entry name" value="DUF5723"/>
    <property type="match status" value="1"/>
</dbReference>
<organism evidence="3 4">
    <name type="scientific">Emticicia aquatilis</name>
    <dbReference type="NCBI Taxonomy" id="1537369"/>
    <lineage>
        <taxon>Bacteria</taxon>
        <taxon>Pseudomonadati</taxon>
        <taxon>Bacteroidota</taxon>
        <taxon>Cytophagia</taxon>
        <taxon>Cytophagales</taxon>
        <taxon>Leadbetterellaceae</taxon>
        <taxon>Emticicia</taxon>
    </lineage>
</organism>
<evidence type="ECO:0000313" key="3">
    <source>
        <dbReference type="EMBL" id="GGD59474.1"/>
    </source>
</evidence>
<keyword evidence="1" id="KW-0732">Signal</keyword>
<comment type="caution">
    <text evidence="3">The sequence shown here is derived from an EMBL/GenBank/DDBJ whole genome shotgun (WGS) entry which is preliminary data.</text>
</comment>
<reference evidence="3" key="1">
    <citation type="journal article" date="2014" name="Int. J. Syst. Evol. Microbiol.">
        <title>Complete genome sequence of Corynebacterium casei LMG S-19264T (=DSM 44701T), isolated from a smear-ripened cheese.</title>
        <authorList>
            <consortium name="US DOE Joint Genome Institute (JGI-PGF)"/>
            <person name="Walter F."/>
            <person name="Albersmeier A."/>
            <person name="Kalinowski J."/>
            <person name="Ruckert C."/>
        </authorList>
    </citation>
    <scope>NUCLEOTIDE SEQUENCE</scope>
    <source>
        <strain evidence="3">CGMCC 1.15958</strain>
    </source>
</reference>
<evidence type="ECO:0000313" key="4">
    <source>
        <dbReference type="Proteomes" id="UP000609064"/>
    </source>
</evidence>